<keyword evidence="1" id="KW-0812">Transmembrane</keyword>
<dbReference type="InterPro" id="IPR025277">
    <property type="entry name" value="Apiosidase-like_cat_dom"/>
</dbReference>
<reference evidence="3 4" key="1">
    <citation type="submission" date="2019-09" db="EMBL/GenBank/DDBJ databases">
        <authorList>
            <person name="Valk L.C."/>
        </authorList>
    </citation>
    <scope>NUCLEOTIDE SEQUENCE [LARGE SCALE GENOMIC DNA]</scope>
    <source>
        <strain evidence="3">GalUA</strain>
    </source>
</reference>
<comment type="caution">
    <text evidence="3">The sequence shown here is derived from an EMBL/GenBank/DDBJ whole genome shotgun (WGS) entry which is preliminary data.</text>
</comment>
<dbReference type="OrthoDB" id="59486at2"/>
<evidence type="ECO:0000256" key="1">
    <source>
        <dbReference type="SAM" id="Phobius"/>
    </source>
</evidence>
<dbReference type="PANTHER" id="PTHR37836">
    <property type="entry name" value="LMO1036 PROTEIN"/>
    <property type="match status" value="1"/>
</dbReference>
<reference evidence="3 4" key="2">
    <citation type="submission" date="2020-02" db="EMBL/GenBank/DDBJ databases">
        <title>Candidatus Galacturonibacter soehngenii shows hetero-acetogenic catabolism of galacturonic acid but lacks a canonical carbon monoxide dehydrogenase/acetyl-CoA synthase complex.</title>
        <authorList>
            <person name="Diender M."/>
            <person name="Stouten G.R."/>
            <person name="Petersen J.F."/>
            <person name="Nielsen P.H."/>
            <person name="Dueholm M.S."/>
            <person name="Pronk J.T."/>
            <person name="Van Loosdrecht M.C.M."/>
        </authorList>
    </citation>
    <scope>NUCLEOTIDE SEQUENCE [LARGE SCALE GENOMIC DNA]</scope>
    <source>
        <strain evidence="3">GalUA</strain>
    </source>
</reference>
<dbReference type="InterPro" id="IPR017853">
    <property type="entry name" value="GH"/>
</dbReference>
<feature type="transmembrane region" description="Helical" evidence="1">
    <location>
        <begin position="20"/>
        <end position="42"/>
    </location>
</feature>
<keyword evidence="1" id="KW-0472">Membrane</keyword>
<dbReference type="PANTHER" id="PTHR37836:SF3">
    <property type="entry name" value="ENDOGLUCANASE"/>
    <property type="match status" value="1"/>
</dbReference>
<dbReference type="AlphaFoldDB" id="A0A7V7UAT0"/>
<gene>
    <name evidence="3" type="ORF">F7O84_18780</name>
</gene>
<evidence type="ECO:0000313" key="4">
    <source>
        <dbReference type="Proteomes" id="UP000461768"/>
    </source>
</evidence>
<proteinExistence type="predicted"/>
<keyword evidence="4" id="KW-1185">Reference proteome</keyword>
<accession>A0A7V7UAT0</accession>
<evidence type="ECO:0000259" key="2">
    <source>
        <dbReference type="Pfam" id="PF13204"/>
    </source>
</evidence>
<feature type="domain" description="Apiosidase-like catalytic" evidence="2">
    <location>
        <begin position="12"/>
        <end position="336"/>
    </location>
</feature>
<dbReference type="Gene3D" id="3.20.20.80">
    <property type="entry name" value="Glycosidases"/>
    <property type="match status" value="1"/>
</dbReference>
<dbReference type="Pfam" id="PF13204">
    <property type="entry name" value="Apiosidase"/>
    <property type="match status" value="1"/>
</dbReference>
<dbReference type="Proteomes" id="UP000461768">
    <property type="component" value="Unassembled WGS sequence"/>
</dbReference>
<dbReference type="RefSeq" id="WP_151148616.1">
    <property type="nucleotide sequence ID" value="NZ_WAGX01000008.1"/>
</dbReference>
<evidence type="ECO:0000313" key="3">
    <source>
        <dbReference type="EMBL" id="KAB1434530.1"/>
    </source>
</evidence>
<name>A0A7V7UAT0_9FIRM</name>
<protein>
    <submittedName>
        <fullName evidence="3">DUF4038 domain-containing protein</fullName>
    </submittedName>
</protein>
<dbReference type="EMBL" id="WAGX01000008">
    <property type="protein sequence ID" value="KAB1434530.1"/>
    <property type="molecule type" value="Genomic_DNA"/>
</dbReference>
<sequence>MSNIRISNNKSNFLKDDKPFFYLADTIWSAFTNVTIQEWAYYLKRRKMQGFNVLQINTLPQWDRCWSDVGVYPFPTKDGQQFDFTTFEEEYFQRARKMCEMAVEQGFQLALVVLWLNYVPGTWGSRMTDKNIMPKDFVPTYVEKVIEEFDEYHPIYMVSGDTDFDTQESIEYYKIALDILCEKSPDSLKTLHIKRGYDLIPDELLNQIDFYMFQSGHNKTQQDMAYRLPEIFAKKYPKKPMINAEPCYEQMGFSREEYGRFEKEDTRKAAWTSILSGACAGVTYGAHGIWNWNKINCPSNPILGEGFDKPFTWQEAIEFQGAWDYGYIKYLLHQYRVDYLEPVNHLLGNDTQEIRVAKAKDKYFIYAKHNTSIKILEDLSNYQALAIDLDKKRISDIEINCTKKESTIEMHPFYKDVLIILEKRSEN</sequence>
<keyword evidence="1" id="KW-1133">Transmembrane helix</keyword>
<organism evidence="3 4">
    <name type="scientific">Candidatus Galacturonatibacter soehngenii</name>
    <dbReference type="NCBI Taxonomy" id="2307010"/>
    <lineage>
        <taxon>Bacteria</taxon>
        <taxon>Bacillati</taxon>
        <taxon>Bacillota</taxon>
        <taxon>Clostridia</taxon>
        <taxon>Lachnospirales</taxon>
        <taxon>Lachnospiraceae</taxon>
        <taxon>Candidatus Galacturonatibacter</taxon>
    </lineage>
</organism>
<dbReference type="SUPFAM" id="SSF51445">
    <property type="entry name" value="(Trans)glycosidases"/>
    <property type="match status" value="1"/>
</dbReference>